<feature type="domain" description="Phospholipase/carboxylesterase/thioesterase" evidence="3">
    <location>
        <begin position="24"/>
        <end position="211"/>
    </location>
</feature>
<evidence type="ECO:0000313" key="5">
    <source>
        <dbReference type="Proteomes" id="UP000198701"/>
    </source>
</evidence>
<reference evidence="4 5" key="1">
    <citation type="submission" date="2016-10" db="EMBL/GenBank/DDBJ databases">
        <authorList>
            <person name="de Groot N.N."/>
        </authorList>
    </citation>
    <scope>NUCLEOTIDE SEQUENCE [LARGE SCALE GENOMIC DNA]</scope>
    <source>
        <strain evidence="4 5">CGMCC 1.5382</strain>
    </source>
</reference>
<evidence type="ECO:0000259" key="3">
    <source>
        <dbReference type="Pfam" id="PF02230"/>
    </source>
</evidence>
<dbReference type="InterPro" id="IPR003140">
    <property type="entry name" value="PLipase/COase/thioEstase"/>
</dbReference>
<dbReference type="GO" id="GO:0016787">
    <property type="term" value="F:hydrolase activity"/>
    <property type="evidence" value="ECO:0007669"/>
    <property type="project" value="UniProtKB-KW"/>
</dbReference>
<protein>
    <submittedName>
        <fullName evidence="4">Phospholipase/carboxylesterase</fullName>
    </submittedName>
</protein>
<dbReference type="PANTHER" id="PTHR10655">
    <property type="entry name" value="LYSOPHOSPHOLIPASE-RELATED"/>
    <property type="match status" value="1"/>
</dbReference>
<comment type="similarity">
    <text evidence="1">Belongs to the AB hydrolase superfamily. AB hydrolase 2 family.</text>
</comment>
<sequence length="219" mass="23755">MDNSDRIEPIDTDAVLWSAGEHDREGRPLLLILHGFGSHEGDLFALAPHLPLEPVIAALRAPLTAGQGWSWFPIGEPGDPGPEALDAAAAGVLEWLDALPEQPASIGLLGFSQGGAMALQLMRHAPERFAFAVQLSGFVASGERPGDARLAELRPPVFWGRGTADQIIPQTAVARTQDWLPDHSTLTERIYEGMAHSVSQTELDEIVEFLRERYATPRA</sequence>
<keyword evidence="5" id="KW-1185">Reference proteome</keyword>
<evidence type="ECO:0000256" key="2">
    <source>
        <dbReference type="ARBA" id="ARBA00022801"/>
    </source>
</evidence>
<dbReference type="InterPro" id="IPR029058">
    <property type="entry name" value="AB_hydrolase_fold"/>
</dbReference>
<dbReference type="STRING" id="386301.SAMN05216282_104225"/>
<dbReference type="InterPro" id="IPR050565">
    <property type="entry name" value="LYPA1-2/EST-like"/>
</dbReference>
<proteinExistence type="inferred from homology"/>
<dbReference type="OrthoDB" id="9780848at2"/>
<dbReference type="SUPFAM" id="SSF53474">
    <property type="entry name" value="alpha/beta-Hydrolases"/>
    <property type="match status" value="1"/>
</dbReference>
<keyword evidence="2" id="KW-0378">Hydrolase</keyword>
<dbReference type="AlphaFoldDB" id="A0A1G9ATD0"/>
<evidence type="ECO:0000256" key="1">
    <source>
        <dbReference type="ARBA" id="ARBA00006499"/>
    </source>
</evidence>
<dbReference type="RefSeq" id="WP_092322432.1">
    <property type="nucleotide sequence ID" value="NZ_FNFU01000004.1"/>
</dbReference>
<name>A0A1G9ATD0_9MICO</name>
<dbReference type="Gene3D" id="3.40.50.1820">
    <property type="entry name" value="alpha/beta hydrolase"/>
    <property type="match status" value="1"/>
</dbReference>
<organism evidence="4 5">
    <name type="scientific">Cryobacterium psychrotolerans</name>
    <dbReference type="NCBI Taxonomy" id="386301"/>
    <lineage>
        <taxon>Bacteria</taxon>
        <taxon>Bacillati</taxon>
        <taxon>Actinomycetota</taxon>
        <taxon>Actinomycetes</taxon>
        <taxon>Micrococcales</taxon>
        <taxon>Microbacteriaceae</taxon>
        <taxon>Cryobacterium</taxon>
    </lineage>
</organism>
<gene>
    <name evidence="4" type="ORF">SAMN05216282_104225</name>
</gene>
<dbReference type="EMBL" id="FNFU01000004">
    <property type="protein sequence ID" value="SDK29890.1"/>
    <property type="molecule type" value="Genomic_DNA"/>
</dbReference>
<dbReference type="PANTHER" id="PTHR10655:SF17">
    <property type="entry name" value="LYSOPHOSPHOLIPASE-LIKE PROTEIN 1"/>
    <property type="match status" value="1"/>
</dbReference>
<dbReference type="Proteomes" id="UP000198701">
    <property type="component" value="Unassembled WGS sequence"/>
</dbReference>
<evidence type="ECO:0000313" key="4">
    <source>
        <dbReference type="EMBL" id="SDK29890.1"/>
    </source>
</evidence>
<accession>A0A1G9ATD0</accession>
<dbReference type="Pfam" id="PF02230">
    <property type="entry name" value="Abhydrolase_2"/>
    <property type="match status" value="1"/>
</dbReference>